<reference evidence="2" key="1">
    <citation type="journal article" date="2020" name="bioRxiv">
        <title>Hybrid origin of Populus tomentosa Carr. identified through genome sequencing and phylogenomic analysis.</title>
        <authorList>
            <person name="An X."/>
            <person name="Gao K."/>
            <person name="Chen Z."/>
            <person name="Li J."/>
            <person name="Yang X."/>
            <person name="Yang X."/>
            <person name="Zhou J."/>
            <person name="Guo T."/>
            <person name="Zhao T."/>
            <person name="Huang S."/>
            <person name="Miao D."/>
            <person name="Khan W.U."/>
            <person name="Rao P."/>
            <person name="Ye M."/>
            <person name="Lei B."/>
            <person name="Liao W."/>
            <person name="Wang J."/>
            <person name="Ji L."/>
            <person name="Li Y."/>
            <person name="Guo B."/>
            <person name="Mustafa N.S."/>
            <person name="Li S."/>
            <person name="Yun Q."/>
            <person name="Keller S.R."/>
            <person name="Mao J."/>
            <person name="Zhang R."/>
            <person name="Strauss S.H."/>
        </authorList>
    </citation>
    <scope>NUCLEOTIDE SEQUENCE</scope>
    <source>
        <strain evidence="2">GM15</strain>
        <tissue evidence="2">Leaf</tissue>
    </source>
</reference>
<accession>A0A8X8BYA7</accession>
<dbReference type="AlphaFoldDB" id="A0A8X8BYA7"/>
<evidence type="ECO:0000313" key="3">
    <source>
        <dbReference type="Proteomes" id="UP000886885"/>
    </source>
</evidence>
<sequence length="327" mass="36036">MKNGPHDGVLEEERYLTSGSKLKAPFICKLIGYGPIYLGTREEKLLKVYKLLSKALTIAACKWMCSQAKAPMSSASLHHRFHPLPMSSASLHHRFHPLHLLKIGQGNPSRAYLRGNKKSAEKTYRHPIPSLCSLFSDFIFILAVFTHSLIVFLALLSLFDFFSFFLFCSGGVLSIKPSLIGFALHVMIGFSGRCRCCWNMVRHVGAVTWGIEACVAFVMRIFVKQIGVLGLSGGRTNLPLRGSQKEVEDLIAANGGTYLPCSSGQGNTETACLRPLELGLALEAYVCDCFGLHVEGALFNSPAVYFTGFYVLNKGEGMMVGFLERRV</sequence>
<evidence type="ECO:0000256" key="1">
    <source>
        <dbReference type="SAM" id="Phobius"/>
    </source>
</evidence>
<dbReference type="EMBL" id="JAAWWB010000035">
    <property type="protein sequence ID" value="KAG6740841.1"/>
    <property type="molecule type" value="Genomic_DNA"/>
</dbReference>
<name>A0A8X8BYA7_POPTO</name>
<keyword evidence="1" id="KW-0812">Transmembrane</keyword>
<proteinExistence type="predicted"/>
<dbReference type="Proteomes" id="UP000886885">
    <property type="component" value="Chromosome 18A"/>
</dbReference>
<evidence type="ECO:0000313" key="2">
    <source>
        <dbReference type="EMBL" id="KAG6740841.1"/>
    </source>
</evidence>
<dbReference type="OrthoDB" id="10407189at2759"/>
<gene>
    <name evidence="2" type="ORF">POTOM_056310</name>
</gene>
<comment type="caution">
    <text evidence="2">The sequence shown here is derived from an EMBL/GenBank/DDBJ whole genome shotgun (WGS) entry which is preliminary data.</text>
</comment>
<organism evidence="2 3">
    <name type="scientific">Populus tomentosa</name>
    <name type="common">Chinese white poplar</name>
    <dbReference type="NCBI Taxonomy" id="118781"/>
    <lineage>
        <taxon>Eukaryota</taxon>
        <taxon>Viridiplantae</taxon>
        <taxon>Streptophyta</taxon>
        <taxon>Embryophyta</taxon>
        <taxon>Tracheophyta</taxon>
        <taxon>Spermatophyta</taxon>
        <taxon>Magnoliopsida</taxon>
        <taxon>eudicotyledons</taxon>
        <taxon>Gunneridae</taxon>
        <taxon>Pentapetalae</taxon>
        <taxon>rosids</taxon>
        <taxon>fabids</taxon>
        <taxon>Malpighiales</taxon>
        <taxon>Salicaceae</taxon>
        <taxon>Saliceae</taxon>
        <taxon>Populus</taxon>
    </lineage>
</organism>
<keyword evidence="1" id="KW-0472">Membrane</keyword>
<keyword evidence="3" id="KW-1185">Reference proteome</keyword>
<keyword evidence="1" id="KW-1133">Transmembrane helix</keyword>
<feature type="transmembrane region" description="Helical" evidence="1">
    <location>
        <begin position="164"/>
        <end position="188"/>
    </location>
</feature>
<feature type="transmembrane region" description="Helical" evidence="1">
    <location>
        <begin position="134"/>
        <end position="158"/>
    </location>
</feature>
<feature type="transmembrane region" description="Helical" evidence="1">
    <location>
        <begin position="200"/>
        <end position="223"/>
    </location>
</feature>
<protein>
    <submittedName>
        <fullName evidence="2">Uncharacterized protein</fullName>
    </submittedName>
</protein>